<keyword evidence="2" id="KW-1185">Reference proteome</keyword>
<gene>
    <name evidence="1" type="ORF">MERR_LOCUS30887</name>
</gene>
<evidence type="ECO:0000313" key="1">
    <source>
        <dbReference type="EMBL" id="CAA7043652.1"/>
    </source>
</evidence>
<comment type="caution">
    <text evidence="1">The sequence shown here is derived from an EMBL/GenBank/DDBJ whole genome shotgun (WGS) entry which is preliminary data.</text>
</comment>
<reference evidence="1" key="1">
    <citation type="submission" date="2020-01" db="EMBL/GenBank/DDBJ databases">
        <authorList>
            <person name="Mishra B."/>
        </authorList>
    </citation>
    <scope>NUCLEOTIDE SEQUENCE [LARGE SCALE GENOMIC DNA]</scope>
</reference>
<sequence>MGSSSGRTSSQSSNPSTTTLNICPLPIQYAHIQSSVPETPQLCSTATTAWLCSTAITAWLCSTSTAIPSPTSSSTAERSTSICSTTVCSTSYRSMDRRSTAGEHTPGGP</sequence>
<proteinExistence type="predicted"/>
<evidence type="ECO:0000313" key="2">
    <source>
        <dbReference type="Proteomes" id="UP000467841"/>
    </source>
</evidence>
<protein>
    <submittedName>
        <fullName evidence="1">Uncharacterized protein</fullName>
    </submittedName>
</protein>
<organism evidence="1 2">
    <name type="scientific">Microthlaspi erraticum</name>
    <dbReference type="NCBI Taxonomy" id="1685480"/>
    <lineage>
        <taxon>Eukaryota</taxon>
        <taxon>Viridiplantae</taxon>
        <taxon>Streptophyta</taxon>
        <taxon>Embryophyta</taxon>
        <taxon>Tracheophyta</taxon>
        <taxon>Spermatophyta</taxon>
        <taxon>Magnoliopsida</taxon>
        <taxon>eudicotyledons</taxon>
        <taxon>Gunneridae</taxon>
        <taxon>Pentapetalae</taxon>
        <taxon>rosids</taxon>
        <taxon>malvids</taxon>
        <taxon>Brassicales</taxon>
        <taxon>Brassicaceae</taxon>
        <taxon>Coluteocarpeae</taxon>
        <taxon>Microthlaspi</taxon>
    </lineage>
</organism>
<accession>A0A6D2JPQ9</accession>
<dbReference type="AlphaFoldDB" id="A0A6D2JPQ9"/>
<dbReference type="Proteomes" id="UP000467841">
    <property type="component" value="Unassembled WGS sequence"/>
</dbReference>
<name>A0A6D2JPQ9_9BRAS</name>
<dbReference type="EMBL" id="CACVBM020001285">
    <property type="protein sequence ID" value="CAA7043652.1"/>
    <property type="molecule type" value="Genomic_DNA"/>
</dbReference>